<evidence type="ECO:0008006" key="3">
    <source>
        <dbReference type="Google" id="ProtNLM"/>
    </source>
</evidence>
<evidence type="ECO:0000313" key="1">
    <source>
        <dbReference type="EMBL" id="TFY57524.1"/>
    </source>
</evidence>
<reference evidence="1 2" key="1">
    <citation type="submission" date="2019-02" db="EMBL/GenBank/DDBJ databases">
        <title>Genome sequencing of the rare red list fungi Dentipellis fragilis.</title>
        <authorList>
            <person name="Buettner E."/>
            <person name="Kellner H."/>
        </authorList>
    </citation>
    <scope>NUCLEOTIDE SEQUENCE [LARGE SCALE GENOMIC DNA]</scope>
    <source>
        <strain evidence="1 2">DSM 105465</strain>
    </source>
</reference>
<sequence>MKSPIQPIHTPPQSVTAPSTQILIPHTMNTNLLPPDDSSPQRQAVLAWLQALDAQDAGRAEALLGPRFEHATLSHAETKTAGKEEYMGRVRGHVDGTARRETRIQDMCEGIDKEKVWVHTISDATTNKGDEERREAVWMFRVEVSNRGEAKIASIKELPLQGKA</sequence>
<gene>
    <name evidence="1" type="ORF">EVG20_g8513</name>
</gene>
<dbReference type="AlphaFoldDB" id="A0A4Y9Y4V8"/>
<evidence type="ECO:0000313" key="2">
    <source>
        <dbReference type="Proteomes" id="UP000298327"/>
    </source>
</evidence>
<dbReference type="SUPFAM" id="SSF54427">
    <property type="entry name" value="NTF2-like"/>
    <property type="match status" value="1"/>
</dbReference>
<keyword evidence="2" id="KW-1185">Reference proteome</keyword>
<organism evidence="1 2">
    <name type="scientific">Dentipellis fragilis</name>
    <dbReference type="NCBI Taxonomy" id="205917"/>
    <lineage>
        <taxon>Eukaryota</taxon>
        <taxon>Fungi</taxon>
        <taxon>Dikarya</taxon>
        <taxon>Basidiomycota</taxon>
        <taxon>Agaricomycotina</taxon>
        <taxon>Agaricomycetes</taxon>
        <taxon>Russulales</taxon>
        <taxon>Hericiaceae</taxon>
        <taxon>Dentipellis</taxon>
    </lineage>
</organism>
<name>A0A4Y9Y4V8_9AGAM</name>
<protein>
    <recommendedName>
        <fullName evidence="3">SnoaL-like domain-containing protein</fullName>
    </recommendedName>
</protein>
<dbReference type="EMBL" id="SEOQ01000744">
    <property type="protein sequence ID" value="TFY57524.1"/>
    <property type="molecule type" value="Genomic_DNA"/>
</dbReference>
<comment type="caution">
    <text evidence="1">The sequence shown here is derived from an EMBL/GenBank/DDBJ whole genome shotgun (WGS) entry which is preliminary data.</text>
</comment>
<accession>A0A4Y9Y4V8</accession>
<dbReference type="Gene3D" id="3.10.450.50">
    <property type="match status" value="1"/>
</dbReference>
<proteinExistence type="predicted"/>
<dbReference type="Proteomes" id="UP000298327">
    <property type="component" value="Unassembled WGS sequence"/>
</dbReference>
<dbReference type="InterPro" id="IPR032710">
    <property type="entry name" value="NTF2-like_dom_sf"/>
</dbReference>